<protein>
    <submittedName>
        <fullName evidence="1">Uncharacterized protein</fullName>
    </submittedName>
</protein>
<proteinExistence type="predicted"/>
<accession>A0ABP0TWU1</accession>
<sequence>MTKQDYYMFADDYYQRLAEGLDTSVESTGSIPMSMSNGGNVVIISSMADSSMGSNNSMQKRLIDDLHF</sequence>
<dbReference type="EMBL" id="OZ019907">
    <property type="protein sequence ID" value="CAK9207073.1"/>
    <property type="molecule type" value="Genomic_DNA"/>
</dbReference>
<gene>
    <name evidence="1" type="ORF">CSSPTR1EN2_LOCUS8666</name>
</gene>
<evidence type="ECO:0000313" key="2">
    <source>
        <dbReference type="Proteomes" id="UP001497512"/>
    </source>
</evidence>
<organism evidence="1 2">
    <name type="scientific">Sphagnum troendelagicum</name>
    <dbReference type="NCBI Taxonomy" id="128251"/>
    <lineage>
        <taxon>Eukaryota</taxon>
        <taxon>Viridiplantae</taxon>
        <taxon>Streptophyta</taxon>
        <taxon>Embryophyta</taxon>
        <taxon>Bryophyta</taxon>
        <taxon>Sphagnophytina</taxon>
        <taxon>Sphagnopsida</taxon>
        <taxon>Sphagnales</taxon>
        <taxon>Sphagnaceae</taxon>
        <taxon>Sphagnum</taxon>
    </lineage>
</organism>
<name>A0ABP0TWU1_9BRYO</name>
<evidence type="ECO:0000313" key="1">
    <source>
        <dbReference type="EMBL" id="CAK9207073.1"/>
    </source>
</evidence>
<dbReference type="Proteomes" id="UP001497512">
    <property type="component" value="Chromosome 15"/>
</dbReference>
<keyword evidence="2" id="KW-1185">Reference proteome</keyword>
<reference evidence="1" key="1">
    <citation type="submission" date="2024-02" db="EMBL/GenBank/DDBJ databases">
        <authorList>
            <consortium name="ELIXIR-Norway"/>
            <consortium name="Elixir Norway"/>
        </authorList>
    </citation>
    <scope>NUCLEOTIDE SEQUENCE</scope>
</reference>